<reference evidence="4" key="1">
    <citation type="submission" date="2021-01" db="EMBL/GenBank/DDBJ databases">
        <title>Caligus Genome Assembly.</title>
        <authorList>
            <person name="Gallardo-Escarate C."/>
        </authorList>
    </citation>
    <scope>NUCLEOTIDE SEQUENCE [LARGE SCALE GENOMIC DNA]</scope>
</reference>
<sequence>KVFLQHLTPLTQLSTFNALWLTILDFMEKFIASAKSDVLADAIPESLKNMLLVMDTAGTFLDPKYSGHENDHQSPAKNPIKELQNHRITWVRLPDSQKRIECQNLNQGNNPLPKG</sequence>
<accession>A0A7T8KEA2</accession>
<gene>
    <name evidence="3" type="ORF">FKW44_007104</name>
</gene>
<evidence type="ECO:0000313" key="4">
    <source>
        <dbReference type="Proteomes" id="UP000595437"/>
    </source>
</evidence>
<feature type="compositionally biased region" description="Basic and acidic residues" evidence="1">
    <location>
        <begin position="65"/>
        <end position="83"/>
    </location>
</feature>
<name>A0A7T8KEA2_CALRO</name>
<dbReference type="EMBL" id="CP045893">
    <property type="protein sequence ID" value="QQP54310.1"/>
    <property type="molecule type" value="Genomic_DNA"/>
</dbReference>
<evidence type="ECO:0000259" key="2">
    <source>
        <dbReference type="Pfam" id="PF23325"/>
    </source>
</evidence>
<evidence type="ECO:0000313" key="3">
    <source>
        <dbReference type="EMBL" id="QQP54310.1"/>
    </source>
</evidence>
<dbReference type="Proteomes" id="UP000595437">
    <property type="component" value="Chromosome 4"/>
</dbReference>
<feature type="domain" description="GBF1-like tetratricopeptide repeats" evidence="2">
    <location>
        <begin position="1"/>
        <end position="63"/>
    </location>
</feature>
<dbReference type="AlphaFoldDB" id="A0A7T8KEA2"/>
<feature type="region of interest" description="Disordered" evidence="1">
    <location>
        <begin position="64"/>
        <end position="83"/>
    </location>
</feature>
<protein>
    <submittedName>
        <fullName evidence="3">Golgi brefeldin A resistant guanine nucleotide exchange factor 1</fullName>
    </submittedName>
</protein>
<keyword evidence="4" id="KW-1185">Reference proteome</keyword>
<proteinExistence type="predicted"/>
<evidence type="ECO:0000256" key="1">
    <source>
        <dbReference type="SAM" id="MobiDB-lite"/>
    </source>
</evidence>
<dbReference type="OrthoDB" id="10258608at2759"/>
<dbReference type="InterPro" id="IPR056604">
    <property type="entry name" value="GBF1-like_TPR"/>
</dbReference>
<feature type="non-terminal residue" evidence="3">
    <location>
        <position position="1"/>
    </location>
</feature>
<organism evidence="3 4">
    <name type="scientific">Caligus rogercresseyi</name>
    <name type="common">Sea louse</name>
    <dbReference type="NCBI Taxonomy" id="217165"/>
    <lineage>
        <taxon>Eukaryota</taxon>
        <taxon>Metazoa</taxon>
        <taxon>Ecdysozoa</taxon>
        <taxon>Arthropoda</taxon>
        <taxon>Crustacea</taxon>
        <taxon>Multicrustacea</taxon>
        <taxon>Hexanauplia</taxon>
        <taxon>Copepoda</taxon>
        <taxon>Siphonostomatoida</taxon>
        <taxon>Caligidae</taxon>
        <taxon>Caligus</taxon>
    </lineage>
</organism>
<dbReference type="Pfam" id="PF23325">
    <property type="entry name" value="TPR_28"/>
    <property type="match status" value="1"/>
</dbReference>